<dbReference type="AlphaFoldDB" id="D3PYF6"/>
<gene>
    <name evidence="1" type="ordered locus">Snas_1827</name>
</gene>
<dbReference type="OrthoDB" id="3402197at2"/>
<sequence>MTDRESLGREIQRVASGVAYWSPARWRSPAPGGGDRVGAMTALIQTLADVTAVAEDRPPRPVPRLPHDTALPDQLKVVAADLVAVDPGPEAVSQVEAALARARSVLF</sequence>
<organism evidence="1 2">
    <name type="scientific">Stackebrandtia nassauensis (strain DSM 44728 / CIP 108903 / NRRL B-16338 / NBRC 102104 / LLR-40K-21)</name>
    <dbReference type="NCBI Taxonomy" id="446470"/>
    <lineage>
        <taxon>Bacteria</taxon>
        <taxon>Bacillati</taxon>
        <taxon>Actinomycetota</taxon>
        <taxon>Actinomycetes</taxon>
        <taxon>Glycomycetales</taxon>
        <taxon>Glycomycetaceae</taxon>
        <taxon>Stackebrandtia</taxon>
    </lineage>
</organism>
<keyword evidence="2" id="KW-1185">Reference proteome</keyword>
<dbReference type="HOGENOM" id="CLU_161236_0_0_11"/>
<dbReference type="STRING" id="446470.Snas_1827"/>
<reference evidence="1 2" key="1">
    <citation type="journal article" date="2009" name="Stand. Genomic Sci.">
        <title>Complete genome sequence of Stackebrandtia nassauensis type strain (LLR-40K-21).</title>
        <authorList>
            <person name="Munk C."/>
            <person name="Lapidus A."/>
            <person name="Copeland A."/>
            <person name="Jando M."/>
            <person name="Mayilraj S."/>
            <person name="Glavina Del Rio T."/>
            <person name="Nolan M."/>
            <person name="Chen F."/>
            <person name="Lucas S."/>
            <person name="Tice H."/>
            <person name="Cheng J.F."/>
            <person name="Han C."/>
            <person name="Detter J.C."/>
            <person name="Bruce D."/>
            <person name="Goodwin L."/>
            <person name="Chain P."/>
            <person name="Pitluck S."/>
            <person name="Goker M."/>
            <person name="Ovchinikova G."/>
            <person name="Pati A."/>
            <person name="Ivanova N."/>
            <person name="Mavromatis K."/>
            <person name="Chen A."/>
            <person name="Palaniappan K."/>
            <person name="Land M."/>
            <person name="Hauser L."/>
            <person name="Chang Y.J."/>
            <person name="Jeffries C.D."/>
            <person name="Bristow J."/>
            <person name="Eisen J.A."/>
            <person name="Markowitz V."/>
            <person name="Hugenholtz P."/>
            <person name="Kyrpides N.C."/>
            <person name="Klenk H.P."/>
        </authorList>
    </citation>
    <scope>NUCLEOTIDE SEQUENCE [LARGE SCALE GENOMIC DNA]</scope>
    <source>
        <strain evidence="2">DSM 44728 / CIP 108903 / NRRL B-16338 / NBRC 102104 / LLR-40K-21</strain>
    </source>
</reference>
<evidence type="ECO:0000313" key="2">
    <source>
        <dbReference type="Proteomes" id="UP000000844"/>
    </source>
</evidence>
<name>D3PYF6_STANL</name>
<protein>
    <submittedName>
        <fullName evidence="1">Uncharacterized protein</fullName>
    </submittedName>
</protein>
<dbReference type="eggNOG" id="ENOG502ZUG8">
    <property type="taxonomic scope" value="Bacteria"/>
</dbReference>
<dbReference type="KEGG" id="sna:Snas_1827"/>
<evidence type="ECO:0000313" key="1">
    <source>
        <dbReference type="EMBL" id="ADD41523.1"/>
    </source>
</evidence>
<dbReference type="EMBL" id="CP001778">
    <property type="protein sequence ID" value="ADD41523.1"/>
    <property type="molecule type" value="Genomic_DNA"/>
</dbReference>
<dbReference type="Proteomes" id="UP000000844">
    <property type="component" value="Chromosome"/>
</dbReference>
<accession>D3PYF6</accession>
<proteinExistence type="predicted"/>
<dbReference type="RefSeq" id="WP_013017094.1">
    <property type="nucleotide sequence ID" value="NC_013947.1"/>
</dbReference>